<keyword evidence="5" id="KW-1185">Reference proteome</keyword>
<dbReference type="AlphaFoldDB" id="A0AAD9FVQ4"/>
<sequence length="995" mass="108091">MATMTIRATSKGDKASVNYIYTTFNLPYSFHFPRLSPLLSPSKMGLQPRKTLSKGDTESLLPLSQAEHDDEDDSKDRGRKPAIKLAFTSTWPGLALLALLTVFITRPDLNFPFPPSHPPKPLPSFVREGIEQCKLISRPPPHFTPFKGDRKANDRFVKGTRPVLLKNGTVWTGEKQGEEVLEGYDILLEKGVVRKISRSGEIALDLKEVDEVELHGAWVTPGIVDMHSHLGVDAAPALRGSDDTNSLKGSVQPWLRSLDGFDTHDEAFNGSIAGGITTMLVLPGSANAIGGTAYPFKPRWTDENTPQSMLVEPAFELRNGSWHRTHAWRHIKHACGENPSRVYSQTRLDTAYDFRRAYTEGSNLKAKQERWCEDPKSQTEPFPQSLEWEALADVIRGQVKVNIHCYETVDLNDLVRISNEFKVPVAAFHHAHEAYLVPDLLKSAYGPEPPTIAIFATNARYKKEASRGSEFAAKILSDNGLRVAFKSDHPVLNSRYLVYEAAQGHYYGLNASAALSSVTTIPAKAVGLDHRIGYVREGYDADVVVWDSHPLTLGATPKQTYIDGIAQILHPHNVEKPAEAQTVPPAGDWEEEAAEAVLTRGDPDLRPKKSSKDVVFVNVSEYFSSQRHEASAWTNGTVVVQGGKIVCAGQCEVAKGSDFEYVDLKGGSIAPGLITVGSDLGVREIVQETAATSDGYAYDPLSDSAELLDGLLVHGVDGASFGGSNALRAYRSGVTTAVTSPLSRSLFSGLSYAFSTGGEHPLSHGAILNPAAALHISLSNSKTSISTKLAVLRKLFQASSDEEETSEIVREVKAVKRGERRLVVEADKADVIAAVVRLKREVAPGAKITILGGAESWIIADELATEDIGVIVSRARSFPGDWDSRRYIPGPPLSEHTLPSYLASRGVKVGLGVEEAWDARNARLEAAWIYASGGFDKNGAIDLVSSNLAELLGLNEREGGLVGETGWVAYEGDFFSLDARVRAVSAAGAEAVDLF</sequence>
<dbReference type="InterPro" id="IPR050138">
    <property type="entry name" value="DHOase/Allantoinase_Hydrolase"/>
</dbReference>
<dbReference type="InterPro" id="IPR011059">
    <property type="entry name" value="Metal-dep_hydrolase_composite"/>
</dbReference>
<organism evidence="4 5">
    <name type="scientific">Papiliotrema laurentii</name>
    <name type="common">Cryptococcus laurentii</name>
    <dbReference type="NCBI Taxonomy" id="5418"/>
    <lineage>
        <taxon>Eukaryota</taxon>
        <taxon>Fungi</taxon>
        <taxon>Dikarya</taxon>
        <taxon>Basidiomycota</taxon>
        <taxon>Agaricomycotina</taxon>
        <taxon>Tremellomycetes</taxon>
        <taxon>Tremellales</taxon>
        <taxon>Rhynchogastremaceae</taxon>
        <taxon>Papiliotrema</taxon>
    </lineage>
</organism>
<dbReference type="GO" id="GO:0005737">
    <property type="term" value="C:cytoplasm"/>
    <property type="evidence" value="ECO:0007669"/>
    <property type="project" value="TreeGrafter"/>
</dbReference>
<feature type="region of interest" description="Disordered" evidence="1">
    <location>
        <begin position="45"/>
        <end position="78"/>
    </location>
</feature>
<evidence type="ECO:0000313" key="5">
    <source>
        <dbReference type="Proteomes" id="UP001182556"/>
    </source>
</evidence>
<gene>
    <name evidence="4" type="ORF">DB88DRAFT_476198</name>
</gene>
<name>A0AAD9FVQ4_PAPLA</name>
<dbReference type="GO" id="GO:0006145">
    <property type="term" value="P:purine nucleobase catabolic process"/>
    <property type="evidence" value="ECO:0007669"/>
    <property type="project" value="TreeGrafter"/>
</dbReference>
<dbReference type="Pfam" id="PF01979">
    <property type="entry name" value="Amidohydro_1"/>
    <property type="match status" value="1"/>
</dbReference>
<dbReference type="PANTHER" id="PTHR43668:SF5">
    <property type="entry name" value="AMIDOHYDROLASE 3 DOMAIN-CONTAINING PROTEIN"/>
    <property type="match status" value="1"/>
</dbReference>
<proteinExistence type="predicted"/>
<dbReference type="GO" id="GO:0004038">
    <property type="term" value="F:allantoinase activity"/>
    <property type="evidence" value="ECO:0007669"/>
    <property type="project" value="TreeGrafter"/>
</dbReference>
<comment type="caution">
    <text evidence="4">The sequence shown here is derived from an EMBL/GenBank/DDBJ whole genome shotgun (WGS) entry which is preliminary data.</text>
</comment>
<dbReference type="EMBL" id="JAODAN010000001">
    <property type="protein sequence ID" value="KAK1926953.1"/>
    <property type="molecule type" value="Genomic_DNA"/>
</dbReference>
<evidence type="ECO:0000313" key="4">
    <source>
        <dbReference type="EMBL" id="KAK1926953.1"/>
    </source>
</evidence>
<keyword evidence="2" id="KW-0812">Transmembrane</keyword>
<evidence type="ECO:0000256" key="2">
    <source>
        <dbReference type="SAM" id="Phobius"/>
    </source>
</evidence>
<dbReference type="Gene3D" id="3.20.20.140">
    <property type="entry name" value="Metal-dependent hydrolases"/>
    <property type="match status" value="2"/>
</dbReference>
<reference evidence="4" key="1">
    <citation type="submission" date="2023-02" db="EMBL/GenBank/DDBJ databases">
        <title>Identification and recombinant expression of a fungal hydrolase from Papiliotrema laurentii that hydrolyzes apple cutin and clears colloidal polyester polyurethane.</title>
        <authorList>
            <consortium name="DOE Joint Genome Institute"/>
            <person name="Roman V.A."/>
            <person name="Bojanowski C."/>
            <person name="Crable B.R."/>
            <person name="Wagner D.N."/>
            <person name="Hung C.S."/>
            <person name="Nadeau L.J."/>
            <person name="Schratz L."/>
            <person name="Haridas S."/>
            <person name="Pangilinan J."/>
            <person name="Lipzen A."/>
            <person name="Na H."/>
            <person name="Yan M."/>
            <person name="Ng V."/>
            <person name="Grigoriev I.V."/>
            <person name="Spatafora J.W."/>
            <person name="Barlow D."/>
            <person name="Biffinger J."/>
            <person name="Kelley-Loughnane N."/>
            <person name="Varaljay V.A."/>
            <person name="Crookes-Goodson W.J."/>
        </authorList>
    </citation>
    <scope>NUCLEOTIDE SEQUENCE</scope>
    <source>
        <strain evidence="4">5307AH</strain>
    </source>
</reference>
<dbReference type="Proteomes" id="UP001182556">
    <property type="component" value="Unassembled WGS sequence"/>
</dbReference>
<dbReference type="SUPFAM" id="SSF51556">
    <property type="entry name" value="Metallo-dependent hydrolases"/>
    <property type="match status" value="1"/>
</dbReference>
<evidence type="ECO:0000259" key="3">
    <source>
        <dbReference type="Pfam" id="PF01979"/>
    </source>
</evidence>
<accession>A0AAD9FVQ4</accession>
<keyword evidence="2" id="KW-0472">Membrane</keyword>
<protein>
    <recommendedName>
        <fullName evidence="3">Amidohydrolase-related domain-containing protein</fullName>
    </recommendedName>
</protein>
<dbReference type="PANTHER" id="PTHR43668">
    <property type="entry name" value="ALLANTOINASE"/>
    <property type="match status" value="1"/>
</dbReference>
<dbReference type="SUPFAM" id="SSF51338">
    <property type="entry name" value="Composite domain of metallo-dependent hydrolases"/>
    <property type="match status" value="2"/>
</dbReference>
<dbReference type="InterPro" id="IPR006680">
    <property type="entry name" value="Amidohydro-rel"/>
</dbReference>
<evidence type="ECO:0000256" key="1">
    <source>
        <dbReference type="SAM" id="MobiDB-lite"/>
    </source>
</evidence>
<feature type="transmembrane region" description="Helical" evidence="2">
    <location>
        <begin position="85"/>
        <end position="104"/>
    </location>
</feature>
<keyword evidence="2" id="KW-1133">Transmembrane helix</keyword>
<feature type="domain" description="Amidohydrolase-related" evidence="3">
    <location>
        <begin position="376"/>
        <end position="557"/>
    </location>
</feature>
<dbReference type="InterPro" id="IPR032466">
    <property type="entry name" value="Metal_Hydrolase"/>
</dbReference>